<reference evidence="4 5" key="1">
    <citation type="submission" date="2018-07" db="EMBL/GenBank/DDBJ databases">
        <title>Draft genome sequence of Ancylomarina sp. M1P.</title>
        <authorList>
            <person name="Yadav S."/>
            <person name="Villanueva L."/>
            <person name="Damste J.S.S."/>
        </authorList>
    </citation>
    <scope>NUCLEOTIDE SEQUENCE [LARGE SCALE GENOMIC DNA]</scope>
    <source>
        <strain evidence="4 5">M1P</strain>
    </source>
</reference>
<dbReference type="RefSeq" id="WP_125031116.1">
    <property type="nucleotide sequence ID" value="NZ_JAPXVP010000010.1"/>
</dbReference>
<evidence type="ECO:0000259" key="3">
    <source>
        <dbReference type="PROSITE" id="PS51459"/>
    </source>
</evidence>
<evidence type="ECO:0000313" key="4">
    <source>
        <dbReference type="EMBL" id="RRG20712.1"/>
    </source>
</evidence>
<dbReference type="InterPro" id="IPR040198">
    <property type="entry name" value="Fido_containing"/>
</dbReference>
<dbReference type="GO" id="GO:0005524">
    <property type="term" value="F:ATP binding"/>
    <property type="evidence" value="ECO:0007669"/>
    <property type="project" value="UniProtKB-KW"/>
</dbReference>
<dbReference type="OrthoDB" id="9814400at2"/>
<dbReference type="SUPFAM" id="SSF140931">
    <property type="entry name" value="Fic-like"/>
    <property type="match status" value="1"/>
</dbReference>
<feature type="coiled-coil region" evidence="2">
    <location>
        <begin position="288"/>
        <end position="315"/>
    </location>
</feature>
<feature type="binding site" evidence="1">
    <location>
        <begin position="222"/>
        <end position="229"/>
    </location>
    <ligand>
        <name>ATP</name>
        <dbReference type="ChEBI" id="CHEBI:30616"/>
    </ligand>
</feature>
<evidence type="ECO:0000256" key="2">
    <source>
        <dbReference type="SAM" id="Coils"/>
    </source>
</evidence>
<keyword evidence="2" id="KW-0175">Coiled coil</keyword>
<comment type="caution">
    <text evidence="4">The sequence shown here is derived from an EMBL/GenBank/DDBJ whole genome shotgun (WGS) entry which is preliminary data.</text>
</comment>
<dbReference type="Gene3D" id="1.10.3290.10">
    <property type="entry name" value="Fido-like domain"/>
    <property type="match status" value="1"/>
</dbReference>
<dbReference type="EMBL" id="QQWG01000011">
    <property type="protein sequence ID" value="RRG20712.1"/>
    <property type="molecule type" value="Genomic_DNA"/>
</dbReference>
<dbReference type="InterPro" id="IPR036390">
    <property type="entry name" value="WH_DNA-bd_sf"/>
</dbReference>
<dbReference type="SUPFAM" id="SSF46785">
    <property type="entry name" value="Winged helix' DNA-binding domain"/>
    <property type="match status" value="1"/>
</dbReference>
<dbReference type="PANTHER" id="PTHR13504:SF38">
    <property type="entry name" value="FIDO DOMAIN-CONTAINING PROTEIN"/>
    <property type="match status" value="1"/>
</dbReference>
<dbReference type="Pfam" id="PF02661">
    <property type="entry name" value="Fic"/>
    <property type="match status" value="1"/>
</dbReference>
<proteinExistence type="predicted"/>
<organism evidence="4 5">
    <name type="scientific">Ancylomarina euxinus</name>
    <dbReference type="NCBI Taxonomy" id="2283627"/>
    <lineage>
        <taxon>Bacteria</taxon>
        <taxon>Pseudomonadati</taxon>
        <taxon>Bacteroidota</taxon>
        <taxon>Bacteroidia</taxon>
        <taxon>Marinilabiliales</taxon>
        <taxon>Marinifilaceae</taxon>
        <taxon>Ancylomarina</taxon>
    </lineage>
</organism>
<accession>A0A425XZR9</accession>
<keyword evidence="1" id="KW-0067">ATP-binding</keyword>
<sequence>MNVKLNMRNKGDFINQSHREGYKSTSSFLINRSFEWQDKQINIMLESCMHRLGELNAYCRFFKDIDIHLPMFTAIEVTASNMMEGIRSNMTQAFLPSASKGYRSLIAHKQVTNYINSIDWAVKELEKFPLTLHMIKETHRMLYADLPKEEETAGKLRMKFNAKDNKHQESSGSKYTPPSKYDLKILINDAKWFWRNESLELPYLIKMAISLCQFETILPFLDGNGRTARTLILLELLSLKFIEKPIFCLSAFFEKNRLEYYHRLNLIRSKNDVEQWIRFFITGMNETATFCIEKLEELQDLKNNYQDRIETKLGKKRHPSAKQLLHIFYSKPYLSVNEIKEEMQLSFQSANQLVKEFEEVGFIKEMAGARRNRVFYLWEYLAIFEM</sequence>
<feature type="binding site" evidence="1">
    <location>
        <begin position="260"/>
        <end position="261"/>
    </location>
    <ligand>
        <name>ATP</name>
        <dbReference type="ChEBI" id="CHEBI:30616"/>
    </ligand>
</feature>
<dbReference type="InterPro" id="IPR003812">
    <property type="entry name" value="Fido"/>
</dbReference>
<name>A0A425XZR9_9BACT</name>
<protein>
    <submittedName>
        <fullName evidence="4">Fic family protein</fullName>
    </submittedName>
</protein>
<dbReference type="PROSITE" id="PS51459">
    <property type="entry name" value="FIDO"/>
    <property type="match status" value="1"/>
</dbReference>
<feature type="domain" description="Fido" evidence="3">
    <location>
        <begin position="130"/>
        <end position="282"/>
    </location>
</feature>
<dbReference type="Proteomes" id="UP000285794">
    <property type="component" value="Unassembled WGS sequence"/>
</dbReference>
<keyword evidence="5" id="KW-1185">Reference proteome</keyword>
<dbReference type="PANTHER" id="PTHR13504">
    <property type="entry name" value="FIDO DOMAIN-CONTAINING PROTEIN DDB_G0283145"/>
    <property type="match status" value="1"/>
</dbReference>
<dbReference type="AlphaFoldDB" id="A0A425XZR9"/>
<gene>
    <name evidence="4" type="ORF">DWB61_11915</name>
</gene>
<evidence type="ECO:0000313" key="5">
    <source>
        <dbReference type="Proteomes" id="UP000285794"/>
    </source>
</evidence>
<keyword evidence="1" id="KW-0547">Nucleotide-binding</keyword>
<evidence type="ECO:0000256" key="1">
    <source>
        <dbReference type="PIRSR" id="PIRSR640198-2"/>
    </source>
</evidence>
<dbReference type="InterPro" id="IPR036597">
    <property type="entry name" value="Fido-like_dom_sf"/>
</dbReference>